<reference evidence="2" key="1">
    <citation type="journal article" date="2021" name="PeerJ">
        <title>Extensive microbial diversity within the chicken gut microbiome revealed by metagenomics and culture.</title>
        <authorList>
            <person name="Gilroy R."/>
            <person name="Ravi A."/>
            <person name="Getino M."/>
            <person name="Pursley I."/>
            <person name="Horton D.L."/>
            <person name="Alikhan N.F."/>
            <person name="Baker D."/>
            <person name="Gharbi K."/>
            <person name="Hall N."/>
            <person name="Watson M."/>
            <person name="Adriaenssens E.M."/>
            <person name="Foster-Nyarko E."/>
            <person name="Jarju S."/>
            <person name="Secka A."/>
            <person name="Antonio M."/>
            <person name="Oren A."/>
            <person name="Chaudhuri R.R."/>
            <person name="La Ragione R."/>
            <person name="Hildebrand F."/>
            <person name="Pallen M.J."/>
        </authorList>
    </citation>
    <scope>NUCLEOTIDE SEQUENCE</scope>
    <source>
        <strain evidence="2">1719</strain>
    </source>
</reference>
<organism evidence="2 3">
    <name type="scientific">Candidatus Sphingobacterium stercoripullorum</name>
    <dbReference type="NCBI Taxonomy" id="2838759"/>
    <lineage>
        <taxon>Bacteria</taxon>
        <taxon>Pseudomonadati</taxon>
        <taxon>Bacteroidota</taxon>
        <taxon>Sphingobacteriia</taxon>
        <taxon>Sphingobacteriales</taxon>
        <taxon>Sphingobacteriaceae</taxon>
        <taxon>Sphingobacterium</taxon>
    </lineage>
</organism>
<proteinExistence type="predicted"/>
<name>A0A9D1W6U1_9SPHI</name>
<dbReference type="InterPro" id="IPR024294">
    <property type="entry name" value="DUF3810"/>
</dbReference>
<feature type="transmembrane region" description="Helical" evidence="1">
    <location>
        <begin position="42"/>
        <end position="63"/>
    </location>
</feature>
<dbReference type="Pfam" id="PF12725">
    <property type="entry name" value="DUF3810"/>
    <property type="match status" value="1"/>
</dbReference>
<dbReference type="AlphaFoldDB" id="A0A9D1W6U1"/>
<accession>A0A9D1W6U1</accession>
<dbReference type="EMBL" id="DXEZ01000056">
    <property type="protein sequence ID" value="HIX53766.1"/>
    <property type="molecule type" value="Genomic_DNA"/>
</dbReference>
<sequence>MIINVFQLNSQNVESFYSRKLYPLVSHLASPIGRVSWSVGDVFYMVIVGVLLVQLGVFIFSILNKERRRTLPLHFWSLCNGMLLILILFKVSWGINYYRVPLRDYLALNAHSATRDELLQTTQDFIITTNELRRKLIGAEINRKAISEEVVDFVKEDTLLNGYLHKDSGLNIKAPISSSIVNYFLVSGYFNPFSLEAQVNQNTPWMSFPFTAVHELGHKMGIGFEDECNFLAFYLLKDHDNISFKYSAYYSAVRYLLLSVSQVAPQEYANLYQSLSSLVKIDMQEERSFWLKQQTLYGELTSDVYQNYLILNNQPEGLIRYNLFVELLLAFNSLG</sequence>
<comment type="caution">
    <text evidence="2">The sequence shown here is derived from an EMBL/GenBank/DDBJ whole genome shotgun (WGS) entry which is preliminary data.</text>
</comment>
<gene>
    <name evidence="2" type="ORF">H9853_01970</name>
</gene>
<evidence type="ECO:0000313" key="2">
    <source>
        <dbReference type="EMBL" id="HIX53766.1"/>
    </source>
</evidence>
<reference evidence="2" key="2">
    <citation type="submission" date="2021-04" db="EMBL/GenBank/DDBJ databases">
        <authorList>
            <person name="Gilroy R."/>
        </authorList>
    </citation>
    <scope>NUCLEOTIDE SEQUENCE</scope>
    <source>
        <strain evidence="2">1719</strain>
    </source>
</reference>
<dbReference type="Proteomes" id="UP000824156">
    <property type="component" value="Unassembled WGS sequence"/>
</dbReference>
<protein>
    <submittedName>
        <fullName evidence="2">DUF3810 domain-containing protein</fullName>
    </submittedName>
</protein>
<evidence type="ECO:0000256" key="1">
    <source>
        <dbReference type="SAM" id="Phobius"/>
    </source>
</evidence>
<keyword evidence="1" id="KW-1133">Transmembrane helix</keyword>
<keyword evidence="1" id="KW-0812">Transmembrane</keyword>
<keyword evidence="1" id="KW-0472">Membrane</keyword>
<feature type="transmembrane region" description="Helical" evidence="1">
    <location>
        <begin position="75"/>
        <end position="95"/>
    </location>
</feature>
<evidence type="ECO:0000313" key="3">
    <source>
        <dbReference type="Proteomes" id="UP000824156"/>
    </source>
</evidence>